<keyword evidence="1" id="KW-1133">Transmembrane helix</keyword>
<dbReference type="HOGENOM" id="CLU_1723711_0_0_1"/>
<reference evidence="3" key="1">
    <citation type="submission" date="2011-03" db="EMBL/GenBank/DDBJ databases">
        <title>The genome sequence of Vavraia culicis strain floridensis.</title>
        <authorList>
            <consortium name="The Broad Institute Genome Sequencing Platform"/>
            <person name="Cuomo C."/>
            <person name="Becnel J."/>
            <person name="Sanscrainte N."/>
            <person name="Young S.K."/>
            <person name="Zeng Q."/>
            <person name="Gargeya S."/>
            <person name="Fitzgerald M."/>
            <person name="Haas B."/>
            <person name="Abouelleil A."/>
            <person name="Alvarado L."/>
            <person name="Arachchi H.M."/>
            <person name="Berlin A."/>
            <person name="Chapman S.B."/>
            <person name="Gearin G."/>
            <person name="Goldberg J."/>
            <person name="Griggs A."/>
            <person name="Gujja S."/>
            <person name="Hansen M."/>
            <person name="Heiman D."/>
            <person name="Howarth C."/>
            <person name="Larimer J."/>
            <person name="Lui A."/>
            <person name="MacDonald P.J.P."/>
            <person name="McCowen C."/>
            <person name="Montmayeur A."/>
            <person name="Murphy C."/>
            <person name="Neiman D."/>
            <person name="Pearson M."/>
            <person name="Priest M."/>
            <person name="Roberts A."/>
            <person name="Saif S."/>
            <person name="Shea T."/>
            <person name="Sisk P."/>
            <person name="Stolte C."/>
            <person name="Sykes S."/>
            <person name="Wortman J."/>
            <person name="Nusbaum C."/>
            <person name="Birren B."/>
        </authorList>
    </citation>
    <scope>NUCLEOTIDE SEQUENCE [LARGE SCALE GENOMIC DNA]</scope>
    <source>
        <strain evidence="3">floridensis</strain>
    </source>
</reference>
<accession>L2GWB8</accession>
<keyword evidence="1" id="KW-0472">Membrane</keyword>
<dbReference type="EMBL" id="GL877410">
    <property type="protein sequence ID" value="ELA47914.1"/>
    <property type="molecule type" value="Genomic_DNA"/>
</dbReference>
<dbReference type="Proteomes" id="UP000011081">
    <property type="component" value="Unassembled WGS sequence"/>
</dbReference>
<evidence type="ECO:0000313" key="3">
    <source>
        <dbReference type="Proteomes" id="UP000011081"/>
    </source>
</evidence>
<name>L2GWB8_VAVCU</name>
<gene>
    <name evidence="2" type="ORF">VCUG_00634</name>
</gene>
<sequence length="152" mass="17009">MDSNNNSSLGINQAITEVSYFFDSNFTMDHSTDMFNYTTPLASTEILATYGTIAINVIGFLLIILMIVCIYRIFRGIHSYCERNVSSIRRRARNIINCHQANPASRNSLPQFTVQLSDPPPSYAEVMAGQNITLPVFSGDEEKPPAYETCVQ</sequence>
<protein>
    <submittedName>
        <fullName evidence="2">Uncharacterized protein</fullName>
    </submittedName>
</protein>
<keyword evidence="3" id="KW-1185">Reference proteome</keyword>
<feature type="transmembrane region" description="Helical" evidence="1">
    <location>
        <begin position="53"/>
        <end position="74"/>
    </location>
</feature>
<dbReference type="InParanoid" id="L2GWB8"/>
<dbReference type="VEuPathDB" id="MicrosporidiaDB:VCUG_00634"/>
<evidence type="ECO:0000256" key="1">
    <source>
        <dbReference type="SAM" id="Phobius"/>
    </source>
</evidence>
<dbReference type="AlphaFoldDB" id="L2GWB8"/>
<dbReference type="RefSeq" id="XP_008073655.1">
    <property type="nucleotide sequence ID" value="XM_008075464.1"/>
</dbReference>
<keyword evidence="1" id="KW-0812">Transmembrane</keyword>
<dbReference type="GeneID" id="19878519"/>
<evidence type="ECO:0000313" key="2">
    <source>
        <dbReference type="EMBL" id="ELA47914.1"/>
    </source>
</evidence>
<organism evidence="2 3">
    <name type="scientific">Vavraia culicis (isolate floridensis)</name>
    <name type="common">Microsporidian parasite</name>
    <dbReference type="NCBI Taxonomy" id="948595"/>
    <lineage>
        <taxon>Eukaryota</taxon>
        <taxon>Fungi</taxon>
        <taxon>Fungi incertae sedis</taxon>
        <taxon>Microsporidia</taxon>
        <taxon>Pleistophoridae</taxon>
        <taxon>Vavraia</taxon>
    </lineage>
</organism>
<proteinExistence type="predicted"/>